<keyword evidence="2" id="KW-1185">Reference proteome</keyword>
<reference evidence="2" key="1">
    <citation type="submission" date="2016-10" db="EMBL/GenBank/DDBJ databases">
        <authorList>
            <person name="Varghese N."/>
            <person name="Submissions S."/>
        </authorList>
    </citation>
    <scope>NUCLEOTIDE SEQUENCE [LARGE SCALE GENOMIC DNA]</scope>
    <source>
        <strain evidence="2">DSM 16995</strain>
    </source>
</reference>
<dbReference type="Proteomes" id="UP000199053">
    <property type="component" value="Unassembled WGS sequence"/>
</dbReference>
<protein>
    <submittedName>
        <fullName evidence="1">Uncharacterized protein</fullName>
    </submittedName>
</protein>
<accession>A0A1G9LEU7</accession>
<dbReference type="AlphaFoldDB" id="A0A1G9LEU7"/>
<organism evidence="1 2">
    <name type="scientific">Maridesulfovibrio ferrireducens</name>
    <dbReference type="NCBI Taxonomy" id="246191"/>
    <lineage>
        <taxon>Bacteria</taxon>
        <taxon>Pseudomonadati</taxon>
        <taxon>Thermodesulfobacteriota</taxon>
        <taxon>Desulfovibrionia</taxon>
        <taxon>Desulfovibrionales</taxon>
        <taxon>Desulfovibrionaceae</taxon>
        <taxon>Maridesulfovibrio</taxon>
    </lineage>
</organism>
<evidence type="ECO:0000313" key="1">
    <source>
        <dbReference type="EMBL" id="SDL60468.1"/>
    </source>
</evidence>
<dbReference type="EMBL" id="FNGA01000007">
    <property type="protein sequence ID" value="SDL60468.1"/>
    <property type="molecule type" value="Genomic_DNA"/>
</dbReference>
<sequence>MVYIAHYNSVAPLSSGNGLHNFCVSLLSKAMYWVIKGWRLVTTWVKLKNLDDLPVILLLCGECAGIRRNGDVFLGLETTKDDKLVTRIDRKMRTCEELLLCV</sequence>
<proteinExistence type="predicted"/>
<name>A0A1G9LEU7_9BACT</name>
<gene>
    <name evidence="1" type="ORF">SAMN05660337_3356</name>
</gene>
<evidence type="ECO:0000313" key="2">
    <source>
        <dbReference type="Proteomes" id="UP000199053"/>
    </source>
</evidence>